<dbReference type="GO" id="GO:0071897">
    <property type="term" value="P:DNA biosynthetic process"/>
    <property type="evidence" value="ECO:0007669"/>
    <property type="project" value="UniProtKB-ARBA"/>
</dbReference>
<name>T1IX02_STRMM</name>
<sequence>MRREPDGRYSVTIPFNEKIDKLESNWDSAVSQLAATLKKFDGNQDMQNLPFGLNSSPFLLCAVIRKQASLKSNEFRKEADSLDSGMYMDDLTSGGDTPEEAMCRSFNMKRILDEAKLPLVKWITSSREVSKNLRKYKLHMREENDENLPEAKILGIHWDPNADIITWAHTLSTKEIDLDVFCDASLKGYGCVIYVCTPKNGRKILIAKSRVAPMGTLTLPKLELTAAFVRQQEKRTTEEEKKIAREATFLIIQNDGFFEMLIARHSDWNKMIRTFSYLRRFYTRFKEEISVREIEITEGFIIRKSQRIKRYDPFLDEQGFLRVGGRLKQSLLSEEEKHPKFLDPLSGVTKLLTMKTHQKLLHGESTEVMFALREKYWILKGRRAIRS</sequence>
<keyword evidence="2" id="KW-1185">Reference proteome</keyword>
<dbReference type="AlphaFoldDB" id="T1IX02"/>
<dbReference type="EMBL" id="JH431637">
    <property type="status" value="NOT_ANNOTATED_CDS"/>
    <property type="molecule type" value="Genomic_DNA"/>
</dbReference>
<evidence type="ECO:0000313" key="1">
    <source>
        <dbReference type="EnsemblMetazoa" id="SMAR005732-PA"/>
    </source>
</evidence>
<proteinExistence type="predicted"/>
<dbReference type="PhylomeDB" id="T1IX02"/>
<evidence type="ECO:0008006" key="3">
    <source>
        <dbReference type="Google" id="ProtNLM"/>
    </source>
</evidence>
<accession>T1IX02</accession>
<reference evidence="1" key="2">
    <citation type="submission" date="2015-02" db="UniProtKB">
        <authorList>
            <consortium name="EnsemblMetazoa"/>
        </authorList>
    </citation>
    <scope>IDENTIFICATION</scope>
</reference>
<protein>
    <recommendedName>
        <fullName evidence="3">Reverse transcriptase domain-containing protein</fullName>
    </recommendedName>
</protein>
<reference evidence="2" key="1">
    <citation type="submission" date="2011-05" db="EMBL/GenBank/DDBJ databases">
        <authorList>
            <person name="Richards S.R."/>
            <person name="Qu J."/>
            <person name="Jiang H."/>
            <person name="Jhangiani S.N."/>
            <person name="Agravi P."/>
            <person name="Goodspeed R."/>
            <person name="Gross S."/>
            <person name="Mandapat C."/>
            <person name="Jackson L."/>
            <person name="Mathew T."/>
            <person name="Pu L."/>
            <person name="Thornton R."/>
            <person name="Saada N."/>
            <person name="Wilczek-Boney K.B."/>
            <person name="Lee S."/>
            <person name="Kovar C."/>
            <person name="Wu Y."/>
            <person name="Scherer S.E."/>
            <person name="Worley K.C."/>
            <person name="Muzny D.M."/>
            <person name="Gibbs R."/>
        </authorList>
    </citation>
    <scope>NUCLEOTIDE SEQUENCE</scope>
    <source>
        <strain evidence="2">Brora</strain>
    </source>
</reference>
<dbReference type="Pfam" id="PF05380">
    <property type="entry name" value="Peptidase_A17"/>
    <property type="match status" value="1"/>
</dbReference>
<dbReference type="InterPro" id="IPR008042">
    <property type="entry name" value="Retrotrans_Pao"/>
</dbReference>
<evidence type="ECO:0000313" key="2">
    <source>
        <dbReference type="Proteomes" id="UP000014500"/>
    </source>
</evidence>
<dbReference type="PANTHER" id="PTHR47331:SF5">
    <property type="entry name" value="RIBONUCLEASE H"/>
    <property type="match status" value="1"/>
</dbReference>
<dbReference type="Proteomes" id="UP000014500">
    <property type="component" value="Unassembled WGS sequence"/>
</dbReference>
<dbReference type="PANTHER" id="PTHR47331">
    <property type="entry name" value="PHD-TYPE DOMAIN-CONTAINING PROTEIN"/>
    <property type="match status" value="1"/>
</dbReference>
<organism evidence="1 2">
    <name type="scientific">Strigamia maritima</name>
    <name type="common">European centipede</name>
    <name type="synonym">Geophilus maritimus</name>
    <dbReference type="NCBI Taxonomy" id="126957"/>
    <lineage>
        <taxon>Eukaryota</taxon>
        <taxon>Metazoa</taxon>
        <taxon>Ecdysozoa</taxon>
        <taxon>Arthropoda</taxon>
        <taxon>Myriapoda</taxon>
        <taxon>Chilopoda</taxon>
        <taxon>Pleurostigmophora</taxon>
        <taxon>Geophilomorpha</taxon>
        <taxon>Linotaeniidae</taxon>
        <taxon>Strigamia</taxon>
    </lineage>
</organism>
<dbReference type="InterPro" id="IPR043502">
    <property type="entry name" value="DNA/RNA_pol_sf"/>
</dbReference>
<dbReference type="EnsemblMetazoa" id="SMAR005732-RA">
    <property type="protein sequence ID" value="SMAR005732-PA"/>
    <property type="gene ID" value="SMAR005732"/>
</dbReference>
<dbReference type="HOGENOM" id="CLU_714918_0_0_1"/>
<dbReference type="SUPFAM" id="SSF56672">
    <property type="entry name" value="DNA/RNA polymerases"/>
    <property type="match status" value="1"/>
</dbReference>